<keyword evidence="4" id="KW-1185">Reference proteome</keyword>
<dbReference type="Pfam" id="PF00561">
    <property type="entry name" value="Abhydrolase_1"/>
    <property type="match status" value="1"/>
</dbReference>
<keyword evidence="1" id="KW-0378">Hydrolase</keyword>
<dbReference type="EMBL" id="PTJC01000005">
    <property type="protein sequence ID" value="PPK87391.1"/>
    <property type="molecule type" value="Genomic_DNA"/>
</dbReference>
<proteinExistence type="predicted"/>
<dbReference type="InterPro" id="IPR000073">
    <property type="entry name" value="AB_hydrolase_1"/>
</dbReference>
<dbReference type="PANTHER" id="PTHR43329">
    <property type="entry name" value="EPOXIDE HYDROLASE"/>
    <property type="match status" value="1"/>
</dbReference>
<sequence>MRHADAFSVTDDTLIRTLSGFTHAYATVNKVKLHYVQGGTGAPLVLLPGWPETWWAYHHIMPRLAERFTVIAVDLRGMGSSDKPTDGYEKKNMALDVANLIEQLGYERAAVAGHDIGALVAYSLAANHPDRVSKLVLLDTPHPDQSMYKLPMLPMAPLDTPGYTYPWWVAFNQVPGLPEQVLVGQMGRVLDWVFDALLLDPAAISEHDRAVYRAAYDSEAGIRGGCGWYRAFPQDIADAATYARIDVPTLGLAGAGSHDMMAQALKQQATDFRMEKVNDSGHFLLAEQPEQALEAMLDFLN</sequence>
<evidence type="ECO:0000256" key="1">
    <source>
        <dbReference type="ARBA" id="ARBA00022801"/>
    </source>
</evidence>
<reference evidence="3 4" key="1">
    <citation type="submission" date="2018-02" db="EMBL/GenBank/DDBJ databases">
        <title>Genomic Encyclopedia of Archaeal and Bacterial Type Strains, Phase II (KMG-II): from individual species to whole genera.</title>
        <authorList>
            <person name="Goeker M."/>
        </authorList>
    </citation>
    <scope>NUCLEOTIDE SEQUENCE [LARGE SCALE GENOMIC DNA]</scope>
    <source>
        <strain evidence="3 4">DSM 29526</strain>
    </source>
</reference>
<evidence type="ECO:0000259" key="2">
    <source>
        <dbReference type="Pfam" id="PF00561"/>
    </source>
</evidence>
<dbReference type="InterPro" id="IPR000639">
    <property type="entry name" value="Epox_hydrolase-like"/>
</dbReference>
<dbReference type="SUPFAM" id="SSF53474">
    <property type="entry name" value="alpha/beta-Hydrolases"/>
    <property type="match status" value="1"/>
</dbReference>
<gene>
    <name evidence="3" type="ORF">CLV84_0331</name>
</gene>
<dbReference type="Gene3D" id="3.40.50.1820">
    <property type="entry name" value="alpha/beta hydrolase"/>
    <property type="match status" value="1"/>
</dbReference>
<feature type="domain" description="AB hydrolase-1" evidence="2">
    <location>
        <begin position="43"/>
        <end position="285"/>
    </location>
</feature>
<dbReference type="GO" id="GO:0016787">
    <property type="term" value="F:hydrolase activity"/>
    <property type="evidence" value="ECO:0007669"/>
    <property type="project" value="UniProtKB-KW"/>
</dbReference>
<protein>
    <submittedName>
        <fullName evidence="3">Pimeloyl-ACP methyl ester carboxylesterase</fullName>
    </submittedName>
</protein>
<accession>A0A2S6I7A3</accession>
<organism evidence="3 4">
    <name type="scientific">Neolewinella xylanilytica</name>
    <dbReference type="NCBI Taxonomy" id="1514080"/>
    <lineage>
        <taxon>Bacteria</taxon>
        <taxon>Pseudomonadati</taxon>
        <taxon>Bacteroidota</taxon>
        <taxon>Saprospiria</taxon>
        <taxon>Saprospirales</taxon>
        <taxon>Lewinellaceae</taxon>
        <taxon>Neolewinella</taxon>
    </lineage>
</organism>
<dbReference type="RefSeq" id="WP_104417998.1">
    <property type="nucleotide sequence ID" value="NZ_PTJC01000005.1"/>
</dbReference>
<dbReference type="InterPro" id="IPR029058">
    <property type="entry name" value="AB_hydrolase_fold"/>
</dbReference>
<dbReference type="PRINTS" id="PR00111">
    <property type="entry name" value="ABHYDROLASE"/>
</dbReference>
<dbReference type="PRINTS" id="PR00412">
    <property type="entry name" value="EPOXHYDRLASE"/>
</dbReference>
<evidence type="ECO:0000313" key="4">
    <source>
        <dbReference type="Proteomes" id="UP000237662"/>
    </source>
</evidence>
<dbReference type="OrthoDB" id="9780932at2"/>
<comment type="caution">
    <text evidence="3">The sequence shown here is derived from an EMBL/GenBank/DDBJ whole genome shotgun (WGS) entry which is preliminary data.</text>
</comment>
<dbReference type="Proteomes" id="UP000237662">
    <property type="component" value="Unassembled WGS sequence"/>
</dbReference>
<evidence type="ECO:0000313" key="3">
    <source>
        <dbReference type="EMBL" id="PPK87391.1"/>
    </source>
</evidence>
<dbReference type="AlphaFoldDB" id="A0A2S6I7A3"/>
<name>A0A2S6I7A3_9BACT</name>